<evidence type="ECO:0000256" key="13">
    <source>
        <dbReference type="ARBA" id="ARBA00023125"/>
    </source>
</evidence>
<feature type="domain" description="SAP" evidence="21">
    <location>
        <begin position="619"/>
        <end position="653"/>
    </location>
</feature>
<dbReference type="InterPro" id="IPR005160">
    <property type="entry name" value="Ku_C"/>
</dbReference>
<dbReference type="HOGENOM" id="CLU_014815_3_0_1"/>
<dbReference type="InterPro" id="IPR003034">
    <property type="entry name" value="SAP_dom"/>
</dbReference>
<evidence type="ECO:0000313" key="23">
    <source>
        <dbReference type="Proteomes" id="UP000006753"/>
    </source>
</evidence>
<protein>
    <recommendedName>
        <fullName evidence="5">ATP-dependent DNA helicase II subunit 1</fullName>
        <ecNumber evidence="4">3.6.4.12</ecNumber>
    </recommendedName>
    <alternativeName>
        <fullName evidence="18">ATP-dependent DNA helicase II subunit Ku70</fullName>
    </alternativeName>
</protein>
<dbReference type="InterPro" id="IPR005161">
    <property type="entry name" value="Ku_N"/>
</dbReference>
<dbReference type="Gene3D" id="1.10.1600.10">
    <property type="match status" value="1"/>
</dbReference>
<evidence type="ECO:0000256" key="5">
    <source>
        <dbReference type="ARBA" id="ARBA00021796"/>
    </source>
</evidence>
<evidence type="ECO:0000256" key="20">
    <source>
        <dbReference type="SAM" id="MobiDB-lite"/>
    </source>
</evidence>
<evidence type="ECO:0000256" key="3">
    <source>
        <dbReference type="ARBA" id="ARBA00005240"/>
    </source>
</evidence>
<dbReference type="OMA" id="FWANVKH"/>
<keyword evidence="8" id="KW-0227">DNA damage</keyword>
<dbReference type="GO" id="GO:0035861">
    <property type="term" value="C:site of double-strand break"/>
    <property type="evidence" value="ECO:0007669"/>
    <property type="project" value="EnsemblFungi"/>
</dbReference>
<dbReference type="eggNOG" id="KOG2327">
    <property type="taxonomic scope" value="Eukaryota"/>
</dbReference>
<evidence type="ECO:0000256" key="19">
    <source>
        <dbReference type="ARBA" id="ARBA00047995"/>
    </source>
</evidence>
<dbReference type="OrthoDB" id="3249161at2759"/>
<dbReference type="AlphaFoldDB" id="K1WAB1"/>
<feature type="compositionally biased region" description="Acidic residues" evidence="20">
    <location>
        <begin position="11"/>
        <end position="22"/>
    </location>
</feature>
<dbReference type="FunCoup" id="K1WAB1">
    <property type="interactions" value="648"/>
</dbReference>
<evidence type="ECO:0000256" key="7">
    <source>
        <dbReference type="ARBA" id="ARBA00022741"/>
    </source>
</evidence>
<dbReference type="GO" id="GO:0043564">
    <property type="term" value="C:Ku70:Ku80 complex"/>
    <property type="evidence" value="ECO:0007669"/>
    <property type="project" value="InterPro"/>
</dbReference>
<evidence type="ECO:0000256" key="17">
    <source>
        <dbReference type="ARBA" id="ARBA00024890"/>
    </source>
</evidence>
<dbReference type="GO" id="GO:0000723">
    <property type="term" value="P:telomere maintenance"/>
    <property type="evidence" value="ECO:0007669"/>
    <property type="project" value="EnsemblFungi"/>
</dbReference>
<keyword evidence="23" id="KW-1185">Reference proteome</keyword>
<dbReference type="EMBL" id="JH921447">
    <property type="protein sequence ID" value="EKD14170.1"/>
    <property type="molecule type" value="Genomic_DNA"/>
</dbReference>
<dbReference type="Gene3D" id="4.10.970.10">
    <property type="entry name" value="Ku70, bridge and pillars"/>
    <property type="match status" value="1"/>
</dbReference>
<dbReference type="CDD" id="cd01458">
    <property type="entry name" value="vWA_ku"/>
    <property type="match status" value="1"/>
</dbReference>
<dbReference type="Gene3D" id="1.10.720.30">
    <property type="entry name" value="SAP domain"/>
    <property type="match status" value="1"/>
</dbReference>
<dbReference type="NCBIfam" id="TIGR00578">
    <property type="entry name" value="ku70"/>
    <property type="match status" value="1"/>
</dbReference>
<dbReference type="PANTHER" id="PTHR12604">
    <property type="entry name" value="KU AUTOANTIGEN DNA HELICASE"/>
    <property type="match status" value="1"/>
</dbReference>
<comment type="function">
    <text evidence="17">Single-stranded DNA-dependent ATP-dependent helicase. Involved in non-homologous end joining (NHEJ) DNA double strand break repair. DNA-binding is sequence-independent but has a high affinity to nicks in double-stranded DNA and to the ends of duplex DNA. Binds to naturally occurring chromosomal ends, and therefore provides chromosomal end protection. Required also for telomere recombination to repair telomeric ends in the absence of telomerase. KU70, of the KU70/KU80 heterodimer, binds to the stem loop of TLC1, the RNA component of telomerase. Involved in telomere maintenance. Interacts with telomeric repeats and subtelomeric sequences thereby controlling telomere length and protecting against subtelomeric rearrangement. Maintains telomeric chromatin, which is involved in silencing the expression of genes located at the telomere. Required for mating-type switching.</text>
</comment>
<accession>K1WAB1</accession>
<dbReference type="EC" id="3.6.4.12" evidence="4"/>
<keyword evidence="15" id="KW-0234">DNA repair</keyword>
<evidence type="ECO:0000256" key="15">
    <source>
        <dbReference type="ARBA" id="ARBA00023204"/>
    </source>
</evidence>
<keyword evidence="9" id="KW-0378">Hydrolase</keyword>
<evidence type="ECO:0000256" key="10">
    <source>
        <dbReference type="ARBA" id="ARBA00022806"/>
    </source>
</evidence>
<dbReference type="InterPro" id="IPR006164">
    <property type="entry name" value="DNA_bd_Ku70/Ku80"/>
</dbReference>
<dbReference type="CDD" id="cd00788">
    <property type="entry name" value="KU70"/>
    <property type="match status" value="1"/>
</dbReference>
<dbReference type="Gene3D" id="3.40.50.410">
    <property type="entry name" value="von Willebrand factor, type A domain"/>
    <property type="match status" value="1"/>
</dbReference>
<dbReference type="GO" id="GO:0099115">
    <property type="term" value="C:chromosome, subtelomeric region"/>
    <property type="evidence" value="ECO:0007669"/>
    <property type="project" value="EnsemblFungi"/>
</dbReference>
<dbReference type="Pfam" id="PF02735">
    <property type="entry name" value="Ku"/>
    <property type="match status" value="1"/>
</dbReference>
<evidence type="ECO:0000256" key="2">
    <source>
        <dbReference type="ARBA" id="ARBA00004574"/>
    </source>
</evidence>
<dbReference type="InterPro" id="IPR027388">
    <property type="entry name" value="Ku70_bridge/pillars_dom_sf"/>
</dbReference>
<dbReference type="GO" id="GO:0120290">
    <property type="term" value="P:stalled replication fork localization to nuclear periphery"/>
    <property type="evidence" value="ECO:0007669"/>
    <property type="project" value="EnsemblFungi"/>
</dbReference>
<dbReference type="InterPro" id="IPR006165">
    <property type="entry name" value="Ku70"/>
</dbReference>
<dbReference type="KEGG" id="mbe:MBM_07847"/>
<dbReference type="PIRSF" id="PIRSF003033">
    <property type="entry name" value="Ku70"/>
    <property type="match status" value="1"/>
</dbReference>
<evidence type="ECO:0000256" key="4">
    <source>
        <dbReference type="ARBA" id="ARBA00012551"/>
    </source>
</evidence>
<dbReference type="SMART" id="SM00559">
    <property type="entry name" value="Ku78"/>
    <property type="match status" value="1"/>
</dbReference>
<dbReference type="Proteomes" id="UP000006753">
    <property type="component" value="Unassembled WGS sequence"/>
</dbReference>
<comment type="similarity">
    <text evidence="3">Belongs to the ku70 family.</text>
</comment>
<dbReference type="Gene3D" id="2.40.290.10">
    <property type="match status" value="1"/>
</dbReference>
<dbReference type="GO" id="GO:0003690">
    <property type="term" value="F:double-stranded DNA binding"/>
    <property type="evidence" value="ECO:0007669"/>
    <property type="project" value="TreeGrafter"/>
</dbReference>
<dbReference type="FunFam" id="3.40.50.410:FF:000071">
    <property type="entry name" value="ATP-dependent DNA helicase II subunit 1"/>
    <property type="match status" value="1"/>
</dbReference>
<dbReference type="PANTHER" id="PTHR12604:SF2">
    <property type="entry name" value="X-RAY REPAIR CROSS-COMPLEMENTING PROTEIN 6"/>
    <property type="match status" value="1"/>
</dbReference>
<dbReference type="InterPro" id="IPR036361">
    <property type="entry name" value="SAP_dom_sf"/>
</dbReference>
<dbReference type="GO" id="GO:0140445">
    <property type="term" value="C:chromosome, telomeric repeat region"/>
    <property type="evidence" value="ECO:0007669"/>
    <property type="project" value="EnsemblFungi"/>
</dbReference>
<evidence type="ECO:0000256" key="8">
    <source>
        <dbReference type="ARBA" id="ARBA00022763"/>
    </source>
</evidence>
<keyword evidence="7" id="KW-0547">Nucleotide-binding</keyword>
<dbReference type="FunFam" id="2.40.290.10:FF:000001">
    <property type="entry name" value="X-ray repair cross complementing 6"/>
    <property type="match status" value="1"/>
</dbReference>
<dbReference type="SUPFAM" id="SSF100939">
    <property type="entry name" value="SPOC domain-like"/>
    <property type="match status" value="1"/>
</dbReference>
<dbReference type="Pfam" id="PF03731">
    <property type="entry name" value="Ku_N"/>
    <property type="match status" value="1"/>
</dbReference>
<feature type="compositionally biased region" description="Polar residues" evidence="20">
    <location>
        <begin position="1"/>
        <end position="10"/>
    </location>
</feature>
<keyword evidence="10 22" id="KW-0347">Helicase</keyword>
<dbReference type="InterPro" id="IPR047087">
    <property type="entry name" value="KU70_core_dom"/>
</dbReference>
<dbReference type="GeneID" id="18763782"/>
<evidence type="ECO:0000256" key="14">
    <source>
        <dbReference type="ARBA" id="ARBA00023172"/>
    </source>
</evidence>
<evidence type="ECO:0000256" key="1">
    <source>
        <dbReference type="ARBA" id="ARBA00004123"/>
    </source>
</evidence>
<evidence type="ECO:0000256" key="16">
    <source>
        <dbReference type="ARBA" id="ARBA00023242"/>
    </source>
</evidence>
<dbReference type="GO" id="GO:0003684">
    <property type="term" value="F:damaged DNA binding"/>
    <property type="evidence" value="ECO:0007669"/>
    <property type="project" value="InterPro"/>
</dbReference>
<dbReference type="InterPro" id="IPR016194">
    <property type="entry name" value="SPOC-like_C_dom_sf"/>
</dbReference>
<dbReference type="GO" id="GO:0003678">
    <property type="term" value="F:DNA helicase activity"/>
    <property type="evidence" value="ECO:0007669"/>
    <property type="project" value="UniProtKB-EC"/>
</dbReference>
<keyword evidence="14" id="KW-0233">DNA recombination</keyword>
<organism evidence="22 23">
    <name type="scientific">Marssonina brunnea f. sp. multigermtubi (strain MB_m1)</name>
    <name type="common">Marssonina leaf spot fungus</name>
    <dbReference type="NCBI Taxonomy" id="1072389"/>
    <lineage>
        <taxon>Eukaryota</taxon>
        <taxon>Fungi</taxon>
        <taxon>Dikarya</taxon>
        <taxon>Ascomycota</taxon>
        <taxon>Pezizomycotina</taxon>
        <taxon>Leotiomycetes</taxon>
        <taxon>Helotiales</taxon>
        <taxon>Drepanopezizaceae</taxon>
        <taxon>Drepanopeziza</taxon>
    </lineage>
</organism>
<dbReference type="SUPFAM" id="SSF68906">
    <property type="entry name" value="SAP domain"/>
    <property type="match status" value="1"/>
</dbReference>
<keyword evidence="6" id="KW-0158">Chromosome</keyword>
<evidence type="ECO:0000259" key="21">
    <source>
        <dbReference type="PROSITE" id="PS50800"/>
    </source>
</evidence>
<dbReference type="GO" id="GO:0006310">
    <property type="term" value="P:DNA recombination"/>
    <property type="evidence" value="ECO:0007669"/>
    <property type="project" value="UniProtKB-KW"/>
</dbReference>
<evidence type="ECO:0000256" key="12">
    <source>
        <dbReference type="ARBA" id="ARBA00022895"/>
    </source>
</evidence>
<evidence type="ECO:0000313" key="22">
    <source>
        <dbReference type="EMBL" id="EKD14170.1"/>
    </source>
</evidence>
<evidence type="ECO:0000256" key="9">
    <source>
        <dbReference type="ARBA" id="ARBA00022801"/>
    </source>
</evidence>
<reference evidence="22 23" key="1">
    <citation type="journal article" date="2012" name="BMC Genomics">
        <title>Sequencing the genome of Marssonina brunnea reveals fungus-poplar co-evolution.</title>
        <authorList>
            <person name="Zhu S."/>
            <person name="Cao Y.-Z."/>
            <person name="Jiang C."/>
            <person name="Tan B.-Y."/>
            <person name="Wang Z."/>
            <person name="Feng S."/>
            <person name="Zhang L."/>
            <person name="Su X.-H."/>
            <person name="Brejova B."/>
            <person name="Vinar T."/>
            <person name="Xu M."/>
            <person name="Wang M.-X."/>
            <person name="Zhang S.-G."/>
            <person name="Huang M.-R."/>
            <person name="Wu R."/>
            <person name="Zhou Y."/>
        </authorList>
    </citation>
    <scope>NUCLEOTIDE SEQUENCE [LARGE SCALE GENOMIC DNA]</scope>
    <source>
        <strain evidence="22 23">MB_m1</strain>
    </source>
</reference>
<dbReference type="GO" id="GO:0005524">
    <property type="term" value="F:ATP binding"/>
    <property type="evidence" value="ECO:0007669"/>
    <property type="project" value="UniProtKB-KW"/>
</dbReference>
<keyword evidence="12" id="KW-0779">Telomere</keyword>
<gene>
    <name evidence="22" type="ORF">MBM_07847</name>
</gene>
<evidence type="ECO:0000256" key="6">
    <source>
        <dbReference type="ARBA" id="ARBA00022454"/>
    </source>
</evidence>
<evidence type="ECO:0000256" key="18">
    <source>
        <dbReference type="ARBA" id="ARBA00031811"/>
    </source>
</evidence>
<dbReference type="GO" id="GO:0042162">
    <property type="term" value="F:telomeric DNA binding"/>
    <property type="evidence" value="ECO:0007669"/>
    <property type="project" value="EnsemblFungi"/>
</dbReference>
<proteinExistence type="inferred from homology"/>
<comment type="catalytic activity">
    <reaction evidence="19">
        <text>ATP + H2O = ADP + phosphate + H(+)</text>
        <dbReference type="Rhea" id="RHEA:13065"/>
        <dbReference type="ChEBI" id="CHEBI:15377"/>
        <dbReference type="ChEBI" id="CHEBI:15378"/>
        <dbReference type="ChEBI" id="CHEBI:30616"/>
        <dbReference type="ChEBI" id="CHEBI:43474"/>
        <dbReference type="ChEBI" id="CHEBI:456216"/>
        <dbReference type="EC" id="3.6.4.12"/>
    </reaction>
</comment>
<dbReference type="InParanoid" id="K1WAB1"/>
<name>K1WAB1_MARBU</name>
<dbReference type="SUPFAM" id="SSF53300">
    <property type="entry name" value="vWA-like"/>
    <property type="match status" value="1"/>
</dbReference>
<dbReference type="Pfam" id="PF03730">
    <property type="entry name" value="Ku_C"/>
    <property type="match status" value="1"/>
</dbReference>
<dbReference type="STRING" id="1072389.K1WAB1"/>
<dbReference type="PROSITE" id="PS50800">
    <property type="entry name" value="SAP"/>
    <property type="match status" value="1"/>
</dbReference>
<keyword evidence="11" id="KW-0067">ATP-binding</keyword>
<dbReference type="GO" id="GO:0005721">
    <property type="term" value="C:pericentric heterochromatin"/>
    <property type="evidence" value="ECO:0007669"/>
    <property type="project" value="EnsemblFungi"/>
</dbReference>
<keyword evidence="16" id="KW-0539">Nucleus</keyword>
<feature type="region of interest" description="Disordered" evidence="20">
    <location>
        <begin position="1"/>
        <end position="27"/>
    </location>
</feature>
<comment type="subcellular location">
    <subcellularLocation>
        <location evidence="2">Chromosome</location>
        <location evidence="2">Telomere</location>
    </subcellularLocation>
    <subcellularLocation>
        <location evidence="1">Nucleus</location>
    </subcellularLocation>
</comment>
<feature type="region of interest" description="Disordered" evidence="20">
    <location>
        <begin position="574"/>
        <end position="594"/>
    </location>
</feature>
<dbReference type="GO" id="GO:0016787">
    <property type="term" value="F:hydrolase activity"/>
    <property type="evidence" value="ECO:0007669"/>
    <property type="project" value="UniProtKB-KW"/>
</dbReference>
<dbReference type="GO" id="GO:0006303">
    <property type="term" value="P:double-strand break repair via nonhomologous end joining"/>
    <property type="evidence" value="ECO:0007669"/>
    <property type="project" value="EnsemblFungi"/>
</dbReference>
<dbReference type="InterPro" id="IPR036465">
    <property type="entry name" value="vWFA_dom_sf"/>
</dbReference>
<evidence type="ECO:0000256" key="11">
    <source>
        <dbReference type="ARBA" id="ARBA00022840"/>
    </source>
</evidence>
<keyword evidence="13" id="KW-0238">DNA-binding</keyword>
<dbReference type="Pfam" id="PF02037">
    <property type="entry name" value="SAP"/>
    <property type="match status" value="1"/>
</dbReference>
<sequence length="657" mass="72917">MGDSRPSWQTQDEEEEEEELDENNYTTSNDAILFAIEVSSSMLAIPPESDDKKAEKDSPALAAIKCAYQIMTQRIISSPKDMMGVLLFGTKKSKFQEDNSHSRGNITYPHCYLLSDLGIPSAEDVKQLRAISDGTDNAAGILAPSEEPVSMANMLFCANQIFTTKAPNFGSRRLFIITDQDEPHATDKLARSQATVRAKDLYDLGVTIELFPISHPDHEFDRSKFYDDIIYRDPADGGDLPLAQTKLKSSGGGISLLMSLISDINSKQVAKRALFSGLPFEIGPGLTISVKGYNLLQKQKPARSCYIYEKGEELQMAVGVSEQVNADTSRRIESSEIKKAYRFGGTQVLFTAEEQLKIKFFESPVLRIIGFKPQSMLPIWASVQKATFIYPSEDGYTGSTRTFAALWQKLLKDKIMGLAWFIARKNAKPLIVAILPSAERIDETTGAQVVPQGLWLYPLPFADDIRENPTKAKPFDAPDNLVDEMRKVVKQLQLPKAIYDPTKYSNPQLQTFYKWLQIIALDDDAPPDDEPLVNDTTIPKYRQINKRAGEYIQNWGLALAEYATAYTKTHYGDVGGTRLKRGSDDDGDGAGRKRIKTEKTGLDGLSNAQLKVVIGSGGLGKYTIPELKDFMHTKGLSSAGKKADLVERVEAWVEGNC</sequence>